<evidence type="ECO:0000256" key="3">
    <source>
        <dbReference type="ARBA" id="ARBA00022729"/>
    </source>
</evidence>
<keyword evidence="7" id="KW-1185">Reference proteome</keyword>
<feature type="non-terminal residue" evidence="6">
    <location>
        <position position="1"/>
    </location>
</feature>
<dbReference type="InterPro" id="IPR008758">
    <property type="entry name" value="Peptidase_S28"/>
</dbReference>
<evidence type="ECO:0000256" key="4">
    <source>
        <dbReference type="ARBA" id="ARBA00022801"/>
    </source>
</evidence>
<dbReference type="Gene3D" id="3.40.50.1820">
    <property type="entry name" value="alpha/beta hydrolase"/>
    <property type="match status" value="1"/>
</dbReference>
<evidence type="ECO:0000256" key="5">
    <source>
        <dbReference type="ARBA" id="ARBA00023180"/>
    </source>
</evidence>
<evidence type="ECO:0000313" key="7">
    <source>
        <dbReference type="Proteomes" id="UP001331761"/>
    </source>
</evidence>
<reference evidence="6 7" key="1">
    <citation type="submission" date="2019-10" db="EMBL/GenBank/DDBJ databases">
        <title>Assembly and Annotation for the nematode Trichostrongylus colubriformis.</title>
        <authorList>
            <person name="Martin J."/>
        </authorList>
    </citation>
    <scope>NUCLEOTIDE SEQUENCE [LARGE SCALE GENOMIC DNA]</scope>
    <source>
        <strain evidence="6">G859</strain>
        <tissue evidence="6">Whole worm</tissue>
    </source>
</reference>
<keyword evidence="2" id="KW-0645">Protease</keyword>
<dbReference type="GO" id="GO:0070008">
    <property type="term" value="F:serine-type exopeptidase activity"/>
    <property type="evidence" value="ECO:0007669"/>
    <property type="project" value="InterPro"/>
</dbReference>
<keyword evidence="4" id="KW-0378">Hydrolase</keyword>
<dbReference type="PANTHER" id="PTHR11010:SF34">
    <property type="entry name" value="SERINE PROTEASE F56F10.1-RELATED"/>
    <property type="match status" value="1"/>
</dbReference>
<dbReference type="PANTHER" id="PTHR11010">
    <property type="entry name" value="PROTEASE S28 PRO-X CARBOXYPEPTIDASE-RELATED"/>
    <property type="match status" value="1"/>
</dbReference>
<comment type="caution">
    <text evidence="6">The sequence shown here is derived from an EMBL/GenBank/DDBJ whole genome shotgun (WGS) entry which is preliminary data.</text>
</comment>
<gene>
    <name evidence="6" type="ORF">GCK32_013423</name>
</gene>
<name>A0AAN8F0A2_TRICO</name>
<proteinExistence type="inferred from homology"/>
<dbReference type="EMBL" id="WIXE01019890">
    <property type="protein sequence ID" value="KAK5969667.1"/>
    <property type="molecule type" value="Genomic_DNA"/>
</dbReference>
<comment type="similarity">
    <text evidence="1">Belongs to the peptidase S28 family.</text>
</comment>
<keyword evidence="3" id="KW-0732">Signal</keyword>
<keyword evidence="5" id="KW-0325">Glycoprotein</keyword>
<dbReference type="AlphaFoldDB" id="A0AAN8F0A2"/>
<dbReference type="Pfam" id="PF05577">
    <property type="entry name" value="Peptidase_S28"/>
    <property type="match status" value="2"/>
</dbReference>
<sequence>PPPILFGRPREGFLKAPIEDGPQTEDKYLVYSNITQIVDHFGKSTGTWKQRYQYNSKFYNASTGIVFLMIGGEGSISPPGDKWVKDESITMMQWAQKYGAAAFQLEHRFYGPKENAPMSKQDTEALQLLTIDQALEDIKEFIRQMNEKYFKGTNTKWVTFGGSYPGWLEATNLCDDFDENNLTKSMQFFFSNIISYYQDINQYSGDNRNAATRNGLGIPRACEIMTNSSAGDEIARVKQMLDWYTVMKGGKVGCYDNSYSKYLKKYQDTSYTDIDDVVATRSWVWQTCTQLGYFQTTDNSDNQIFGSTLPVDFFADQCVEFFGPDYTLSETYRSVDIVQKKYGGVAAYKVRTLLHFSFATASPGYVFDLTSFHSSQNQCISLPVPRGVQQRPYRRADDRFSPAFARLSLLAALDPPLKQDNTKALN</sequence>
<dbReference type="InterPro" id="IPR029058">
    <property type="entry name" value="AB_hydrolase_fold"/>
</dbReference>
<accession>A0AAN8F0A2</accession>
<dbReference type="Proteomes" id="UP001331761">
    <property type="component" value="Unassembled WGS sequence"/>
</dbReference>
<organism evidence="6 7">
    <name type="scientific">Trichostrongylus colubriformis</name>
    <name type="common">Black scour worm</name>
    <dbReference type="NCBI Taxonomy" id="6319"/>
    <lineage>
        <taxon>Eukaryota</taxon>
        <taxon>Metazoa</taxon>
        <taxon>Ecdysozoa</taxon>
        <taxon>Nematoda</taxon>
        <taxon>Chromadorea</taxon>
        <taxon>Rhabditida</taxon>
        <taxon>Rhabditina</taxon>
        <taxon>Rhabditomorpha</taxon>
        <taxon>Strongyloidea</taxon>
        <taxon>Trichostrongylidae</taxon>
        <taxon>Trichostrongylus</taxon>
    </lineage>
</organism>
<dbReference type="GO" id="GO:0008239">
    <property type="term" value="F:dipeptidyl-peptidase activity"/>
    <property type="evidence" value="ECO:0007669"/>
    <property type="project" value="TreeGrafter"/>
</dbReference>
<dbReference type="GO" id="GO:0006508">
    <property type="term" value="P:proteolysis"/>
    <property type="evidence" value="ECO:0007669"/>
    <property type="project" value="UniProtKB-KW"/>
</dbReference>
<evidence type="ECO:0000256" key="1">
    <source>
        <dbReference type="ARBA" id="ARBA00011079"/>
    </source>
</evidence>
<evidence type="ECO:0000313" key="6">
    <source>
        <dbReference type="EMBL" id="KAK5969667.1"/>
    </source>
</evidence>
<evidence type="ECO:0000256" key="2">
    <source>
        <dbReference type="ARBA" id="ARBA00022670"/>
    </source>
</evidence>
<protein>
    <submittedName>
        <fullName evidence="6">Uncharacterized protein</fullName>
    </submittedName>
</protein>